<keyword evidence="4 8" id="KW-1133">Transmembrane helix</keyword>
<dbReference type="InterPro" id="IPR033122">
    <property type="entry name" value="LETM1-like_RBD"/>
</dbReference>
<dbReference type="Proteomes" id="UP000297245">
    <property type="component" value="Unassembled WGS sequence"/>
</dbReference>
<reference evidence="10 11" key="1">
    <citation type="journal article" date="2019" name="Nat. Ecol. Evol.">
        <title>Megaphylogeny resolves global patterns of mushroom evolution.</title>
        <authorList>
            <person name="Varga T."/>
            <person name="Krizsan K."/>
            <person name="Foldi C."/>
            <person name="Dima B."/>
            <person name="Sanchez-Garcia M."/>
            <person name="Sanchez-Ramirez S."/>
            <person name="Szollosi G.J."/>
            <person name="Szarkandi J.G."/>
            <person name="Papp V."/>
            <person name="Albert L."/>
            <person name="Andreopoulos W."/>
            <person name="Angelini C."/>
            <person name="Antonin V."/>
            <person name="Barry K.W."/>
            <person name="Bougher N.L."/>
            <person name="Buchanan P."/>
            <person name="Buyck B."/>
            <person name="Bense V."/>
            <person name="Catcheside P."/>
            <person name="Chovatia M."/>
            <person name="Cooper J."/>
            <person name="Damon W."/>
            <person name="Desjardin D."/>
            <person name="Finy P."/>
            <person name="Geml J."/>
            <person name="Haridas S."/>
            <person name="Hughes K."/>
            <person name="Justo A."/>
            <person name="Karasinski D."/>
            <person name="Kautmanova I."/>
            <person name="Kiss B."/>
            <person name="Kocsube S."/>
            <person name="Kotiranta H."/>
            <person name="LaButti K.M."/>
            <person name="Lechner B.E."/>
            <person name="Liimatainen K."/>
            <person name="Lipzen A."/>
            <person name="Lukacs Z."/>
            <person name="Mihaltcheva S."/>
            <person name="Morgado L.N."/>
            <person name="Niskanen T."/>
            <person name="Noordeloos M.E."/>
            <person name="Ohm R.A."/>
            <person name="Ortiz-Santana B."/>
            <person name="Ovrebo C."/>
            <person name="Racz N."/>
            <person name="Riley R."/>
            <person name="Savchenko A."/>
            <person name="Shiryaev A."/>
            <person name="Soop K."/>
            <person name="Spirin V."/>
            <person name="Szebenyi C."/>
            <person name="Tomsovsky M."/>
            <person name="Tulloss R.E."/>
            <person name="Uehling J."/>
            <person name="Grigoriev I.V."/>
            <person name="Vagvolgyi C."/>
            <person name="Papp T."/>
            <person name="Martin F.M."/>
            <person name="Miettinen O."/>
            <person name="Hibbett D.S."/>
            <person name="Nagy L.G."/>
        </authorList>
    </citation>
    <scope>NUCLEOTIDE SEQUENCE [LARGE SCALE GENOMIC DNA]</scope>
    <source>
        <strain evidence="10 11">CBS 962.96</strain>
    </source>
</reference>
<keyword evidence="2 8" id="KW-0812">Transmembrane</keyword>
<evidence type="ECO:0000259" key="9">
    <source>
        <dbReference type="PROSITE" id="PS51758"/>
    </source>
</evidence>
<evidence type="ECO:0000256" key="1">
    <source>
        <dbReference type="ARBA" id="ARBA00004434"/>
    </source>
</evidence>
<keyword evidence="6 8" id="KW-0472">Membrane</keyword>
<keyword evidence="3" id="KW-0999">Mitochondrion inner membrane</keyword>
<protein>
    <recommendedName>
        <fullName evidence="9">Letm1 RBD domain-containing protein</fullName>
    </recommendedName>
</protein>
<dbReference type="PROSITE" id="PS51758">
    <property type="entry name" value="LETM1_RBD"/>
    <property type="match status" value="1"/>
</dbReference>
<evidence type="ECO:0000256" key="5">
    <source>
        <dbReference type="ARBA" id="ARBA00023128"/>
    </source>
</evidence>
<evidence type="ECO:0000256" key="2">
    <source>
        <dbReference type="ARBA" id="ARBA00022692"/>
    </source>
</evidence>
<dbReference type="GO" id="GO:0030003">
    <property type="term" value="P:intracellular monoatomic cation homeostasis"/>
    <property type="evidence" value="ECO:0007669"/>
    <property type="project" value="TreeGrafter"/>
</dbReference>
<dbReference type="Pfam" id="PF07766">
    <property type="entry name" value="LETM1_RBD"/>
    <property type="match status" value="1"/>
</dbReference>
<dbReference type="OrthoDB" id="73691at2759"/>
<evidence type="ECO:0000256" key="8">
    <source>
        <dbReference type="SAM" id="Phobius"/>
    </source>
</evidence>
<gene>
    <name evidence="10" type="ORF">K435DRAFT_710093</name>
</gene>
<dbReference type="GO" id="GO:0043022">
    <property type="term" value="F:ribosome binding"/>
    <property type="evidence" value="ECO:0007669"/>
    <property type="project" value="InterPro"/>
</dbReference>
<evidence type="ECO:0000256" key="3">
    <source>
        <dbReference type="ARBA" id="ARBA00022792"/>
    </source>
</evidence>
<keyword evidence="5 7" id="KW-0496">Mitochondrion</keyword>
<dbReference type="AlphaFoldDB" id="A0A4S8MW01"/>
<evidence type="ECO:0000313" key="10">
    <source>
        <dbReference type="EMBL" id="THV07325.1"/>
    </source>
</evidence>
<name>A0A4S8MW01_DENBC</name>
<evidence type="ECO:0000256" key="6">
    <source>
        <dbReference type="ARBA" id="ARBA00023136"/>
    </source>
</evidence>
<dbReference type="GO" id="GO:0005743">
    <property type="term" value="C:mitochondrial inner membrane"/>
    <property type="evidence" value="ECO:0007669"/>
    <property type="project" value="UniProtKB-SubCell"/>
</dbReference>
<proteinExistence type="predicted"/>
<sequence>MLSLKIYNHARLSRPLIFHARYLSTLPQNTRKELGVKETIQNDIKHAEALGVLAPPAPDANTFRKLIHSTIELTKFYFRGAKQIYARQKEISAIKSRIRNGGLHLTRVEGRLIELQRKDVNKVIPFIVLALLLEEVIPIIAIYAPFMLPSTCVLPSQRDRIEQKKAIKALDASVTYRSLFAELNGKAQDGTLALSALRGNGSAAAMCSVLRLPTFGNDLLRTWRIQRHLKFIQKDDELLIRDKLITTLSNEDLMEALEERGFITMGVKNTDARKWLKWWLDAVEDRPEDAIARRLSLLVQRQ</sequence>
<dbReference type="InterPro" id="IPR044202">
    <property type="entry name" value="LETM1/MDM38-like"/>
</dbReference>
<organism evidence="10 11">
    <name type="scientific">Dendrothele bispora (strain CBS 962.96)</name>
    <dbReference type="NCBI Taxonomy" id="1314807"/>
    <lineage>
        <taxon>Eukaryota</taxon>
        <taxon>Fungi</taxon>
        <taxon>Dikarya</taxon>
        <taxon>Basidiomycota</taxon>
        <taxon>Agaricomycotina</taxon>
        <taxon>Agaricomycetes</taxon>
        <taxon>Agaricomycetidae</taxon>
        <taxon>Agaricales</taxon>
        <taxon>Agaricales incertae sedis</taxon>
        <taxon>Dendrothele</taxon>
    </lineage>
</organism>
<dbReference type="EMBL" id="ML179038">
    <property type="protein sequence ID" value="THV07325.1"/>
    <property type="molecule type" value="Genomic_DNA"/>
</dbReference>
<evidence type="ECO:0000313" key="11">
    <source>
        <dbReference type="Proteomes" id="UP000297245"/>
    </source>
</evidence>
<feature type="domain" description="Letm1 RBD" evidence="9">
    <location>
        <begin position="111"/>
        <end position="302"/>
    </location>
</feature>
<comment type="subcellular location">
    <subcellularLocation>
        <location evidence="1">Mitochondrion inner membrane</location>
        <topology evidence="1">Single-pass membrane protein</topology>
    </subcellularLocation>
</comment>
<dbReference type="PANTHER" id="PTHR14009:SF1">
    <property type="entry name" value="MITOCHONDRIAL PROTON_CALCIUM EXCHANGER PROTEIN"/>
    <property type="match status" value="1"/>
</dbReference>
<dbReference type="PANTHER" id="PTHR14009">
    <property type="entry name" value="LEUCINE ZIPPER-EF-HAND CONTAINING TRANSMEMBRANE PROTEIN"/>
    <property type="match status" value="1"/>
</dbReference>
<evidence type="ECO:0000256" key="4">
    <source>
        <dbReference type="ARBA" id="ARBA00022989"/>
    </source>
</evidence>
<accession>A0A4S8MW01</accession>
<keyword evidence="11" id="KW-1185">Reference proteome</keyword>
<feature type="transmembrane region" description="Helical" evidence="8">
    <location>
        <begin position="123"/>
        <end position="148"/>
    </location>
</feature>
<evidence type="ECO:0000256" key="7">
    <source>
        <dbReference type="PROSITE-ProRule" id="PRU01094"/>
    </source>
</evidence>